<dbReference type="RefSeq" id="WP_203757621.1">
    <property type="nucleotide sequence ID" value="NZ_BONF01000080.1"/>
</dbReference>
<protein>
    <recommendedName>
        <fullName evidence="2">DUF4365 domain-containing protein</fullName>
    </recommendedName>
</protein>
<evidence type="ECO:0000313" key="3">
    <source>
        <dbReference type="EMBL" id="GIF86528.1"/>
    </source>
</evidence>
<evidence type="ECO:0000259" key="2">
    <source>
        <dbReference type="Pfam" id="PF14280"/>
    </source>
</evidence>
<organism evidence="3 4">
    <name type="scientific">Catellatospora bangladeshensis</name>
    <dbReference type="NCBI Taxonomy" id="310355"/>
    <lineage>
        <taxon>Bacteria</taxon>
        <taxon>Bacillati</taxon>
        <taxon>Actinomycetota</taxon>
        <taxon>Actinomycetes</taxon>
        <taxon>Micromonosporales</taxon>
        <taxon>Micromonosporaceae</taxon>
        <taxon>Catellatospora</taxon>
    </lineage>
</organism>
<reference evidence="3 4" key="1">
    <citation type="submission" date="2021-01" db="EMBL/GenBank/DDBJ databases">
        <title>Whole genome shotgun sequence of Catellatospora bangladeshensis NBRC 107357.</title>
        <authorList>
            <person name="Komaki H."/>
            <person name="Tamura T."/>
        </authorList>
    </citation>
    <scope>NUCLEOTIDE SEQUENCE [LARGE SCALE GENOMIC DNA]</scope>
    <source>
        <strain evidence="3 4">NBRC 107357</strain>
    </source>
</reference>
<feature type="region of interest" description="Disordered" evidence="1">
    <location>
        <begin position="498"/>
        <end position="520"/>
    </location>
</feature>
<gene>
    <name evidence="3" type="ORF">Cba03nite_78770</name>
</gene>
<feature type="domain" description="DUF4365" evidence="2">
    <location>
        <begin position="15"/>
        <end position="151"/>
    </location>
</feature>
<dbReference type="AlphaFoldDB" id="A0A8J3JTL2"/>
<accession>A0A8J3JTL2</accession>
<sequence>MRSGEDEQTGTSGLTFVKWLFQRIGWGPVDNYQHDLGVDLFVQVRDDRRFDRTTLVAVQVKAGNSYFKSPQKDAADNTVGWWYAESKVDHFDDWVRHPLPHFLVLVTDDQDTTYWVHLTADKIQKTGKGCKVLVPANQHIDRASFDALMAAASSAKATRELQGLIYSAGANSVGPARSLRHSLIAPRLIAPQRGDYSRTLEPEEAIALIMLGRYQDLTFYSRQRHDGEASKTPHPNKQLIAASPSSADWRWQFFHALREFATKRDTEPILHLATRTIGGRPKPEGTYRRAAAVAVAAVGLIDTERWQDAVDLLENASSEDLNPVDYGWILTLRALILFEQNQGDDARRAAVKALRALGGDHDDVTARAIGRAAATLLITVPRRSLGKNATEDDAFEQDRADGRKHREMLDTAVSWWQGLEIADALDKYDTITHASWGKITDLGGEISASSQNQLAGAWLSAMLAGDRARARWPLLIQAQHELQHQEVCWRDARAEEFGNSGSHPAAGGGRESSRSQDAAREVAESLDRLRRYGLQKELDVAVARLWRTGPTEPLMVNLRRAIDQPWRNTTARSKIVLMTRAGDLLDFAGAAEAVGQCLDALSDPEEFHRQITPTFSARHFLGDAVRRMLVAADTATHARVLEMALSNIPLLNAESAGEEHLLDLVRQIKPDVLGVRCEDVHRAVNATTGRRLALLLLGKLAESGDQLAQTELERRVEQGDYDAAGIIGTIAAFSPVAARKLVDHDQTACRSMLEEARRGSYGGGGIDHARNLAAMGLAFPDLADWDTVLEVVLDPQVAVVDKLGTVMLLANTTAVPEHIKTRLRIHLVEHQVIPARPVFGPPLDELTAACYRLALSVGATDATRALAQVLNWLRGSALKRRVATQIVTALAGMAVDPVVQGALMMLTGDPQVEVRRAAAIALARGTPARSSIPVEQALLAAGREAGCAVPLALAQTLSAIPQGWEGRDDLKATLTGHRSAQIRHAAVRDSPTI</sequence>
<dbReference type="EMBL" id="BONF01000080">
    <property type="protein sequence ID" value="GIF86528.1"/>
    <property type="molecule type" value="Genomic_DNA"/>
</dbReference>
<evidence type="ECO:0000313" key="4">
    <source>
        <dbReference type="Proteomes" id="UP000601223"/>
    </source>
</evidence>
<dbReference type="Pfam" id="PF14280">
    <property type="entry name" value="DUF4365"/>
    <property type="match status" value="1"/>
</dbReference>
<comment type="caution">
    <text evidence="3">The sequence shown here is derived from an EMBL/GenBank/DDBJ whole genome shotgun (WGS) entry which is preliminary data.</text>
</comment>
<proteinExistence type="predicted"/>
<dbReference type="InterPro" id="IPR025375">
    <property type="entry name" value="DUF4365"/>
</dbReference>
<keyword evidence="4" id="KW-1185">Reference proteome</keyword>
<name>A0A8J3JTL2_9ACTN</name>
<evidence type="ECO:0000256" key="1">
    <source>
        <dbReference type="SAM" id="MobiDB-lite"/>
    </source>
</evidence>
<dbReference type="Proteomes" id="UP000601223">
    <property type="component" value="Unassembled WGS sequence"/>
</dbReference>
<feature type="compositionally biased region" description="Basic and acidic residues" evidence="1">
    <location>
        <begin position="511"/>
        <end position="520"/>
    </location>
</feature>